<comment type="caution">
    <text evidence="2">The sequence shown here is derived from an EMBL/GenBank/DDBJ whole genome shotgun (WGS) entry which is preliminary data.</text>
</comment>
<proteinExistence type="predicted"/>
<dbReference type="AlphaFoldDB" id="A0A4Z2I471"/>
<gene>
    <name evidence="2" type="ORF">EYF80_017539</name>
</gene>
<evidence type="ECO:0000313" key="3">
    <source>
        <dbReference type="Proteomes" id="UP000314294"/>
    </source>
</evidence>
<dbReference type="EMBL" id="SRLO01000140">
    <property type="protein sequence ID" value="TNN72255.1"/>
    <property type="molecule type" value="Genomic_DNA"/>
</dbReference>
<sequence length="157" mass="16943">METASEALRASYAPVLFCCQSAAALERGHRGRLPHCCSGNTGFREGAKPAVHCGKWKEGDISTSSPGTDLKPQPPSNYVLLRQPSSSSHQQVGSQRKAEAKTTVPHGIDFTSVASISPTRPVTKSPVWWWGLQIFPSLAHASLQLEVGPKHWHCCAS</sequence>
<evidence type="ECO:0000313" key="2">
    <source>
        <dbReference type="EMBL" id="TNN72255.1"/>
    </source>
</evidence>
<feature type="region of interest" description="Disordered" evidence="1">
    <location>
        <begin position="56"/>
        <end position="77"/>
    </location>
</feature>
<organism evidence="2 3">
    <name type="scientific">Liparis tanakae</name>
    <name type="common">Tanaka's snailfish</name>
    <dbReference type="NCBI Taxonomy" id="230148"/>
    <lineage>
        <taxon>Eukaryota</taxon>
        <taxon>Metazoa</taxon>
        <taxon>Chordata</taxon>
        <taxon>Craniata</taxon>
        <taxon>Vertebrata</taxon>
        <taxon>Euteleostomi</taxon>
        <taxon>Actinopterygii</taxon>
        <taxon>Neopterygii</taxon>
        <taxon>Teleostei</taxon>
        <taxon>Neoteleostei</taxon>
        <taxon>Acanthomorphata</taxon>
        <taxon>Eupercaria</taxon>
        <taxon>Perciformes</taxon>
        <taxon>Cottioidei</taxon>
        <taxon>Cottales</taxon>
        <taxon>Liparidae</taxon>
        <taxon>Liparis</taxon>
    </lineage>
</organism>
<keyword evidence="3" id="KW-1185">Reference proteome</keyword>
<dbReference type="Proteomes" id="UP000314294">
    <property type="component" value="Unassembled WGS sequence"/>
</dbReference>
<accession>A0A4Z2I471</accession>
<protein>
    <submittedName>
        <fullName evidence="2">Uncharacterized protein</fullName>
    </submittedName>
</protein>
<name>A0A4Z2I471_9TELE</name>
<reference evidence="2 3" key="1">
    <citation type="submission" date="2019-03" db="EMBL/GenBank/DDBJ databases">
        <title>First draft genome of Liparis tanakae, snailfish: a comprehensive survey of snailfish specific genes.</title>
        <authorList>
            <person name="Kim W."/>
            <person name="Song I."/>
            <person name="Jeong J.-H."/>
            <person name="Kim D."/>
            <person name="Kim S."/>
            <person name="Ryu S."/>
            <person name="Song J.Y."/>
            <person name="Lee S.K."/>
        </authorList>
    </citation>
    <scope>NUCLEOTIDE SEQUENCE [LARGE SCALE GENOMIC DNA]</scope>
    <source>
        <tissue evidence="2">Muscle</tissue>
    </source>
</reference>
<evidence type="ECO:0000256" key="1">
    <source>
        <dbReference type="SAM" id="MobiDB-lite"/>
    </source>
</evidence>
<feature type="compositionally biased region" description="Polar residues" evidence="1">
    <location>
        <begin position="83"/>
        <end position="94"/>
    </location>
</feature>
<feature type="region of interest" description="Disordered" evidence="1">
    <location>
        <begin position="83"/>
        <end position="102"/>
    </location>
</feature>